<dbReference type="Proteomes" id="UP000006461">
    <property type="component" value="Chromosome"/>
</dbReference>
<dbReference type="HOGENOM" id="CLU_125494_0_0_11"/>
<dbReference type="AlphaFoldDB" id="I4EX15"/>
<dbReference type="OrthoDB" id="5193241at2"/>
<dbReference type="OMA" id="YSWRSPD"/>
<accession>I4EX15</accession>
<protein>
    <submittedName>
        <fullName evidence="1">Uncharacterized protein</fullName>
    </submittedName>
</protein>
<sequence length="150" mass="15891">MTTAAWDDDERLLGELRAAVQQAGTPTPGMTAAAEAAFSWRTVDAELAVLSEEAATSEATLVRGTSTAPRILEFHTAQLSVELEQTESGLVGQLVPPTPGLILLVGRGGELARTDADELGCFTLQHTPGDLVRVRCDTASGALVTEWFRL</sequence>
<dbReference type="EMBL" id="FO203431">
    <property type="protein sequence ID" value="CCH87928.1"/>
    <property type="molecule type" value="Genomic_DNA"/>
</dbReference>
<evidence type="ECO:0000313" key="2">
    <source>
        <dbReference type="Proteomes" id="UP000006461"/>
    </source>
</evidence>
<dbReference type="eggNOG" id="ENOG50330QX">
    <property type="taxonomic scope" value="Bacteria"/>
</dbReference>
<name>I4EX15_MODI5</name>
<proteinExistence type="predicted"/>
<evidence type="ECO:0000313" key="1">
    <source>
        <dbReference type="EMBL" id="CCH87928.1"/>
    </source>
</evidence>
<dbReference type="PATRIC" id="fig|477641.3.peg.2377"/>
<dbReference type="KEGG" id="mmar:MODMU_2499"/>
<keyword evidence="2" id="KW-1185">Reference proteome</keyword>
<reference evidence="1 2" key="1">
    <citation type="journal article" date="2012" name="J. Bacteriol.">
        <title>Genome Sequence of Radiation-Resistant Modestobacter marinus Strain BC501, a Representative Actinobacterium That Thrives on Calcareous Stone Surfaces.</title>
        <authorList>
            <person name="Normand P."/>
            <person name="Gury J."/>
            <person name="Pujic P."/>
            <person name="Chouaia B."/>
            <person name="Crotti E."/>
            <person name="Brusetti L."/>
            <person name="Daffonchio D."/>
            <person name="Vacherie B."/>
            <person name="Barbe V."/>
            <person name="Medigue C."/>
            <person name="Calteau A."/>
            <person name="Ghodhbane-Gtari F."/>
            <person name="Essoussi I."/>
            <person name="Nouioui I."/>
            <person name="Abbassi-Ghozzi I."/>
            <person name="Gtari M."/>
        </authorList>
    </citation>
    <scope>NUCLEOTIDE SEQUENCE [LARGE SCALE GENOMIC DNA]</scope>
    <source>
        <strain evidence="2">BC 501</strain>
    </source>
</reference>
<organism evidence="1 2">
    <name type="scientific">Modestobacter italicus (strain DSM 44449 / CECT 9708 / BC 501)</name>
    <dbReference type="NCBI Taxonomy" id="2732864"/>
    <lineage>
        <taxon>Bacteria</taxon>
        <taxon>Bacillati</taxon>
        <taxon>Actinomycetota</taxon>
        <taxon>Actinomycetes</taxon>
        <taxon>Geodermatophilales</taxon>
        <taxon>Geodermatophilaceae</taxon>
        <taxon>Modestobacter</taxon>
    </lineage>
</organism>
<gene>
    <name evidence="1" type="ordered locus">MODMU_2499</name>
</gene>